<dbReference type="Proteomes" id="UP001403385">
    <property type="component" value="Unassembled WGS sequence"/>
</dbReference>
<evidence type="ECO:0000313" key="1">
    <source>
        <dbReference type="EMBL" id="MEN7546614.1"/>
    </source>
</evidence>
<comment type="caution">
    <text evidence="1">The sequence shown here is derived from an EMBL/GenBank/DDBJ whole genome shotgun (WGS) entry which is preliminary data.</text>
</comment>
<dbReference type="RefSeq" id="WP_346819398.1">
    <property type="nucleotide sequence ID" value="NZ_JBDKWZ010000001.1"/>
</dbReference>
<dbReference type="AlphaFoldDB" id="A0AAW9RP84"/>
<dbReference type="EMBL" id="JBDKWZ010000001">
    <property type="protein sequence ID" value="MEN7546614.1"/>
    <property type="molecule type" value="Genomic_DNA"/>
</dbReference>
<reference evidence="1 2" key="1">
    <citation type="submission" date="2024-04" db="EMBL/GenBank/DDBJ databases">
        <title>Novel genus in family Flammeovirgaceae.</title>
        <authorList>
            <person name="Nguyen T.H."/>
            <person name="Vuong T.Q."/>
            <person name="Le H."/>
            <person name="Kim S.-G."/>
        </authorList>
    </citation>
    <scope>NUCLEOTIDE SEQUENCE [LARGE SCALE GENOMIC DNA]</scope>
    <source>
        <strain evidence="1 2">JCM 23209</strain>
    </source>
</reference>
<organism evidence="1 2">
    <name type="scientific">Rapidithrix thailandica</name>
    <dbReference type="NCBI Taxonomy" id="413964"/>
    <lineage>
        <taxon>Bacteria</taxon>
        <taxon>Pseudomonadati</taxon>
        <taxon>Bacteroidota</taxon>
        <taxon>Cytophagia</taxon>
        <taxon>Cytophagales</taxon>
        <taxon>Flammeovirgaceae</taxon>
        <taxon>Rapidithrix</taxon>
    </lineage>
</organism>
<sequence length="267" mass="30154">MKFSNTLFTRYFLIALLPIALWACKDDDDETPINNLTIDYGAEVFYANEDANETTLIKPQLRPENIEGTFTVKPEGLDIDSRTGVINVNTSEAGQRYYINFTSDDNRYLGDTSLLISGIDYADSLYNLDEGQDLALPILDEDPDLALPSSIFFDAEGGAVQEGLEIDLVTGAIKLKETLQNQESLQGTPLEDGFTKRFEIPYSYNVIQNNQPIEVKSRITLQVFYFTSRDRIPEELLQLLEEKQLYPKGGKTDGTRPPYVIVYGKYQ</sequence>
<protein>
    <submittedName>
        <fullName evidence="1">Uncharacterized protein</fullName>
    </submittedName>
</protein>
<accession>A0AAW9RP84</accession>
<evidence type="ECO:0000313" key="2">
    <source>
        <dbReference type="Proteomes" id="UP001403385"/>
    </source>
</evidence>
<proteinExistence type="predicted"/>
<keyword evidence="2" id="KW-1185">Reference proteome</keyword>
<name>A0AAW9RP84_9BACT</name>
<gene>
    <name evidence="1" type="ORF">AAG747_01765</name>
</gene>